<gene>
    <name evidence="4" type="ORF">GFD22_09560</name>
</gene>
<dbReference type="OrthoDB" id="3223880at2"/>
<comment type="caution">
    <text evidence="4">The sequence shown here is derived from an EMBL/GenBank/DDBJ whole genome shotgun (WGS) entry which is preliminary data.</text>
</comment>
<organism evidence="4 5">
    <name type="scientific">Bifidobacterium avesanii</name>
    <dbReference type="NCBI Taxonomy" id="1798157"/>
    <lineage>
        <taxon>Bacteria</taxon>
        <taxon>Bacillati</taxon>
        <taxon>Actinomycetota</taxon>
        <taxon>Actinomycetes</taxon>
        <taxon>Bifidobacteriales</taxon>
        <taxon>Bifidobacteriaceae</taxon>
        <taxon>Bifidobacterium</taxon>
    </lineage>
</organism>
<dbReference type="InterPro" id="IPR007527">
    <property type="entry name" value="Znf_SWIM"/>
</dbReference>
<name>A0A7K3TKR8_9BIFI</name>
<dbReference type="EMBL" id="WHZY01000019">
    <property type="protein sequence ID" value="NEG79210.1"/>
    <property type="molecule type" value="Genomic_DNA"/>
</dbReference>
<dbReference type="AlphaFoldDB" id="A0A7K3TKR8"/>
<evidence type="ECO:0000313" key="5">
    <source>
        <dbReference type="Proteomes" id="UP000469763"/>
    </source>
</evidence>
<evidence type="ECO:0000313" key="4">
    <source>
        <dbReference type="EMBL" id="NEG79210.1"/>
    </source>
</evidence>
<protein>
    <recommendedName>
        <fullName evidence="3">SWIM-type domain-containing protein</fullName>
    </recommendedName>
</protein>
<evidence type="ECO:0000256" key="1">
    <source>
        <dbReference type="PROSITE-ProRule" id="PRU00325"/>
    </source>
</evidence>
<dbReference type="Pfam" id="PF04434">
    <property type="entry name" value="SWIM"/>
    <property type="match status" value="1"/>
</dbReference>
<keyword evidence="5" id="KW-1185">Reference proteome</keyword>
<dbReference type="RefSeq" id="WP_152351083.1">
    <property type="nucleotide sequence ID" value="NZ_WBSN01000022.1"/>
</dbReference>
<proteinExistence type="predicted"/>
<evidence type="ECO:0000259" key="3">
    <source>
        <dbReference type="PROSITE" id="PS50966"/>
    </source>
</evidence>
<keyword evidence="1" id="KW-0863">Zinc-finger</keyword>
<feature type="domain" description="SWIM-type" evidence="3">
    <location>
        <begin position="50"/>
        <end position="87"/>
    </location>
</feature>
<evidence type="ECO:0000256" key="2">
    <source>
        <dbReference type="SAM" id="MobiDB-lite"/>
    </source>
</evidence>
<accession>A0A7K3TKR8</accession>
<dbReference type="Proteomes" id="UP000469763">
    <property type="component" value="Unassembled WGS sequence"/>
</dbReference>
<reference evidence="4 5" key="1">
    <citation type="submission" date="2019-10" db="EMBL/GenBank/DDBJ databases">
        <title>Bifidobacterium from non-human primates.</title>
        <authorList>
            <person name="Modesto M."/>
        </authorList>
    </citation>
    <scope>NUCLEOTIDE SEQUENCE [LARGE SCALE GENOMIC DNA]</scope>
    <source>
        <strain evidence="4 5">TREC</strain>
    </source>
</reference>
<dbReference type="GO" id="GO:0008270">
    <property type="term" value="F:zinc ion binding"/>
    <property type="evidence" value="ECO:0007669"/>
    <property type="project" value="UniProtKB-KW"/>
</dbReference>
<dbReference type="PROSITE" id="PS50966">
    <property type="entry name" value="ZF_SWIM"/>
    <property type="match status" value="1"/>
</dbReference>
<keyword evidence="1" id="KW-0862">Zinc</keyword>
<sequence>MELSAVSSLFEPRILERGKAYWREGRIETVDQIAPGVFHGEVRGTSLYDVTVRVNASGGFASSRCTCPFAVSGERCKHIAAVSFAMAGGETGGSHDETALPRGTRSQSGDGDLPDEPGPMGDETDRAVRAYFDSWYGRRGPWLVWDPHAAEDADAYRGTGGADFPALSLERAGRMAENAVQAALEVDGDGWDDDYAAGEDIIPAFDGVNDVLDNALATRDYAAAMRNAVAVMLIADKALEYLGSSESADDCIERLERKVLVLMEKAARDADAKPSDLSSMADALTEATSSRTQQSEVVDNMIAGLLSFSAHLHTRSIADAALSRLERDADANHSADLREWRSYLHALRHDDLALAGECNRVQRYELAHLEDGTMAKFAVTRAMLVGDYGRARELVERHMRLAAKDPAAGWGFEALPVSTFPYGWTTVLIAIAQHSGDRDELERLYTEIIVHGEVRIPWLEDDALQNDKQCVDRLRALSGGRRWRDRVLPGIVAACRWRAGENRAYEYLLLSEHMAGQALEYCAKVPGTIDRLYGMIATAHPREATELLLKPYEGDRAFVGAVPRAEYRNAADRLRRARSFMGSAWVAEYARSLVARYPRRTNLRVALKGLI</sequence>
<keyword evidence="1" id="KW-0479">Metal-binding</keyword>
<feature type="region of interest" description="Disordered" evidence="2">
    <location>
        <begin position="90"/>
        <end position="124"/>
    </location>
</feature>